<dbReference type="Pfam" id="PF03810">
    <property type="entry name" value="IBN_N"/>
    <property type="match status" value="1"/>
</dbReference>
<dbReference type="SUPFAM" id="SSF48371">
    <property type="entry name" value="ARM repeat"/>
    <property type="match status" value="1"/>
</dbReference>
<evidence type="ECO:0000259" key="1">
    <source>
        <dbReference type="SMART" id="SM00913"/>
    </source>
</evidence>
<dbReference type="SMART" id="SM00913">
    <property type="entry name" value="IBN_N"/>
    <property type="match status" value="1"/>
</dbReference>
<dbReference type="PANTHER" id="PTHR12363:SF42">
    <property type="entry name" value="TRANSPORTIN-3"/>
    <property type="match status" value="1"/>
</dbReference>
<dbReference type="OrthoDB" id="435593at2759"/>
<dbReference type="InterPro" id="IPR058537">
    <property type="entry name" value="TPR_TNPO3_IPO13_4th"/>
</dbReference>
<dbReference type="Gene3D" id="1.25.10.10">
    <property type="entry name" value="Leucine-rich Repeat Variant"/>
    <property type="match status" value="1"/>
</dbReference>
<dbReference type="PANTHER" id="PTHR12363">
    <property type="entry name" value="TRANSPORTIN 3 AND IMPORTIN 13"/>
    <property type="match status" value="1"/>
</dbReference>
<dbReference type="STRING" id="34508.A0A4U8UNK6"/>
<accession>A0A4U8UNK6</accession>
<gene>
    <name evidence="2" type="ORF">L596_002246</name>
</gene>
<name>A0A4U8UNK6_STECR</name>
<evidence type="ECO:0000313" key="3">
    <source>
        <dbReference type="Proteomes" id="UP000298663"/>
    </source>
</evidence>
<dbReference type="Pfam" id="PF24140">
    <property type="entry name" value="TPR_TNPO3_IPO13_3rd"/>
    <property type="match status" value="1"/>
</dbReference>
<keyword evidence="3" id="KW-1185">Reference proteome</keyword>
<dbReference type="GO" id="GO:0031267">
    <property type="term" value="F:small GTPase binding"/>
    <property type="evidence" value="ECO:0007669"/>
    <property type="project" value="InterPro"/>
</dbReference>
<reference evidence="2 3" key="2">
    <citation type="journal article" date="2019" name="G3 (Bethesda)">
        <title>Hybrid Assembly of the Genome of the Entomopathogenic Nematode Steinernema carpocapsae Identifies the X-Chromosome.</title>
        <authorList>
            <person name="Serra L."/>
            <person name="Macchietto M."/>
            <person name="Macias-Munoz A."/>
            <person name="McGill C.J."/>
            <person name="Rodriguez I.M."/>
            <person name="Rodriguez B."/>
            <person name="Murad R."/>
            <person name="Mortazavi A."/>
        </authorList>
    </citation>
    <scope>NUCLEOTIDE SEQUENCE [LARGE SCALE GENOMIC DNA]</scope>
    <source>
        <strain evidence="2 3">ALL</strain>
    </source>
</reference>
<evidence type="ECO:0000313" key="2">
    <source>
        <dbReference type="EMBL" id="TMS34710.1"/>
    </source>
</evidence>
<sequence>MICPMEDLRTVVTAIQTLHGSDVAAQGKASVWLTEFQKTPGAWKICDEILRARNCFLSMHFAAQTMRQKILTDFKQLSPEVYESLSHSLVEHLLQVNCADKNDLVVMTQLSLALIDFYLQVPNAKNFIIRLLEIFSNHHNDRTLVILSLLKVCPEEARNPKVRVGQNRRDELEVELAAVTDQVLAFLTHVCHTYPNNTHMIGRAILSLSTWLQNPKVQTNKLVGNPILMSTIEALQLPVGRDPEVLDAATECLAAALYRVEDVDKHQDMARVLQAGVLGMIEAFDQFSRDDDFGKMQLYGKVFSEAGETFLESIVRCPGDYGFGNLAIVELMVLMAECNDYALLDLGFNFWYRMSEYLFQDVDEELLAIFKPFVLRYMKSLLKHCRYDADLTELPDPSDDFAEFRMRISDSIKDVLFIVGCEECMKLVHEYYQEVDKSWFETEAVMFFFSSIVQNILPTENHFVPSVLDLVVNTPETAHPALNQTMIHLIRNADEWIQAHPDCLDSIMSWVIRRLPDLRLAVNAAKAIACICDRNGKKVANNFTPLYHMIHEHYERSNGKGATIEAVIQALYHACTCLMNDEKMEVLAHRLETLACRPNHVLMKLTSDAVPINLEQSRTTWAELSAGPTIWLDRLAVIYRYLKPLEDQRGVIAANGIHDGVWTTITGSLTALLRTMRFFAGNTKVVEHACRAIRFVIRSVGYHPKFSLEAVGNLAGVMVELYPSHQHSCFLYLGSILVDEYGSKEDFQHTLFMMMESLANCSFELLKSPESIRNHPDTIDDLYRMAYRFLQRAPACFLPHALCETMFLHGMKAIHIDHQDAQRSLTMFFGEIESLANVKNKKTSGAIVYNAANALFEKHGNEMTCSLLSAAIFDVSANLKRNCSDMMHYICVAQEAMFPGYLRHAMELLPHDTTCSATQAQLRDFHAKMIRAQDSRVMLTLVRELCTYYY</sequence>
<dbReference type="InterPro" id="IPR013598">
    <property type="entry name" value="Exportin-1/Importin-b-like"/>
</dbReference>
<proteinExistence type="predicted"/>
<dbReference type="InterPro" id="IPR057941">
    <property type="entry name" value="TPR_TNPO3_IPO13_2nd"/>
</dbReference>
<dbReference type="Pfam" id="PF08389">
    <property type="entry name" value="Xpo1"/>
    <property type="match status" value="1"/>
</dbReference>
<dbReference type="InterPro" id="IPR011989">
    <property type="entry name" value="ARM-like"/>
</dbReference>
<dbReference type="Proteomes" id="UP000298663">
    <property type="component" value="Unassembled WGS sequence"/>
</dbReference>
<protein>
    <recommendedName>
        <fullName evidence="1">Importin N-terminal domain-containing protein</fullName>
    </recommendedName>
</protein>
<dbReference type="GO" id="GO:0005737">
    <property type="term" value="C:cytoplasm"/>
    <property type="evidence" value="ECO:0007669"/>
    <property type="project" value="TreeGrafter"/>
</dbReference>
<dbReference type="Pfam" id="PF24138">
    <property type="entry name" value="TPR_TNPO3_IPO13_2nd"/>
    <property type="match status" value="1"/>
</dbReference>
<dbReference type="InterPro" id="IPR001494">
    <property type="entry name" value="Importin-beta_N"/>
</dbReference>
<dbReference type="GO" id="GO:0006606">
    <property type="term" value="P:protein import into nucleus"/>
    <property type="evidence" value="ECO:0007669"/>
    <property type="project" value="TreeGrafter"/>
</dbReference>
<dbReference type="AlphaFoldDB" id="A0A4U8UNK6"/>
<dbReference type="InterPro" id="IPR016024">
    <property type="entry name" value="ARM-type_fold"/>
</dbReference>
<organism evidence="2 3">
    <name type="scientific">Steinernema carpocapsae</name>
    <name type="common">Entomopathogenic nematode</name>
    <dbReference type="NCBI Taxonomy" id="34508"/>
    <lineage>
        <taxon>Eukaryota</taxon>
        <taxon>Metazoa</taxon>
        <taxon>Ecdysozoa</taxon>
        <taxon>Nematoda</taxon>
        <taxon>Chromadorea</taxon>
        <taxon>Rhabditida</taxon>
        <taxon>Tylenchina</taxon>
        <taxon>Panagrolaimomorpha</taxon>
        <taxon>Strongyloidoidea</taxon>
        <taxon>Steinernematidae</taxon>
        <taxon>Steinernema</taxon>
    </lineage>
</organism>
<dbReference type="Pfam" id="PF24139">
    <property type="entry name" value="TPR_TNPO3_IPO13_4th"/>
    <property type="match status" value="1"/>
</dbReference>
<dbReference type="InterPro" id="IPR051345">
    <property type="entry name" value="Importin_beta-like_NTR"/>
</dbReference>
<dbReference type="EMBL" id="AZBU02000001">
    <property type="protein sequence ID" value="TMS34710.1"/>
    <property type="molecule type" value="Genomic_DNA"/>
</dbReference>
<reference evidence="2 3" key="1">
    <citation type="journal article" date="2015" name="Genome Biol.">
        <title>Comparative genomics of Steinernema reveals deeply conserved gene regulatory networks.</title>
        <authorList>
            <person name="Dillman A.R."/>
            <person name="Macchietto M."/>
            <person name="Porter C.F."/>
            <person name="Rogers A."/>
            <person name="Williams B."/>
            <person name="Antoshechkin I."/>
            <person name="Lee M.M."/>
            <person name="Goodwin Z."/>
            <person name="Lu X."/>
            <person name="Lewis E.E."/>
            <person name="Goodrich-Blair H."/>
            <person name="Stock S.P."/>
            <person name="Adams B.J."/>
            <person name="Sternberg P.W."/>
            <person name="Mortazavi A."/>
        </authorList>
    </citation>
    <scope>NUCLEOTIDE SEQUENCE [LARGE SCALE GENOMIC DNA]</scope>
    <source>
        <strain evidence="2 3">ALL</strain>
    </source>
</reference>
<dbReference type="InterPro" id="IPR057942">
    <property type="entry name" value="TPR_TNPO3_IPO13_3rd"/>
</dbReference>
<comment type="caution">
    <text evidence="2">The sequence shown here is derived from an EMBL/GenBank/DDBJ whole genome shotgun (WGS) entry which is preliminary data.</text>
</comment>
<feature type="domain" description="Importin N-terminal" evidence="1">
    <location>
        <begin position="29"/>
        <end position="95"/>
    </location>
</feature>